<feature type="transmembrane region" description="Helical" evidence="2">
    <location>
        <begin position="186"/>
        <end position="205"/>
    </location>
</feature>
<keyword evidence="2" id="KW-0812">Transmembrane</keyword>
<dbReference type="InterPro" id="IPR011015">
    <property type="entry name" value="LEM/LEM-like_dom_sf"/>
</dbReference>
<dbReference type="Proteomes" id="UP000663852">
    <property type="component" value="Unassembled WGS sequence"/>
</dbReference>
<evidence type="ECO:0000313" key="6">
    <source>
        <dbReference type="Proteomes" id="UP000663828"/>
    </source>
</evidence>
<dbReference type="InterPro" id="IPR051656">
    <property type="entry name" value="LEM_domain"/>
</dbReference>
<protein>
    <recommendedName>
        <fullName evidence="3">LEM domain-containing protein</fullName>
    </recommendedName>
</protein>
<evidence type="ECO:0000313" key="5">
    <source>
        <dbReference type="EMBL" id="CAF0949741.1"/>
    </source>
</evidence>
<dbReference type="OrthoDB" id="6363067at2759"/>
<dbReference type="AlphaFoldDB" id="A0A813TXR6"/>
<dbReference type="SMART" id="SM00540">
    <property type="entry name" value="LEM"/>
    <property type="match status" value="1"/>
</dbReference>
<reference evidence="4" key="1">
    <citation type="submission" date="2021-02" db="EMBL/GenBank/DDBJ databases">
        <authorList>
            <person name="Nowell W R."/>
        </authorList>
    </citation>
    <scope>NUCLEOTIDE SEQUENCE</scope>
</reference>
<gene>
    <name evidence="4" type="ORF">EDS130_LOCUS5799</name>
    <name evidence="5" type="ORF">XAT740_LOCUS10595</name>
</gene>
<keyword evidence="2" id="KW-1133">Transmembrane helix</keyword>
<sequence>MALKAELHDKLKSLGYELGPFASKDTLSAVLCLHSVVTTQHDINVAKLNDLELRRQLIEYGLKVGPVTKHTRAIYQRKLLEALTQQSTECQDDEVEIEEPVVRKDYEKKSLYPNLYDSKSSNYSKKDDSPIIRNNYKPTKDFTSRNTFEEVNESRSRLPTKPTEAKKSSVDDNQLAVAKNSGSSTLYVGIALFVAIIVFFGYLWLEK</sequence>
<feature type="domain" description="LEM" evidence="3">
    <location>
        <begin position="42"/>
        <end position="86"/>
    </location>
</feature>
<evidence type="ECO:0000313" key="7">
    <source>
        <dbReference type="Proteomes" id="UP000663852"/>
    </source>
</evidence>
<dbReference type="Pfam" id="PF03020">
    <property type="entry name" value="LEM"/>
    <property type="match status" value="1"/>
</dbReference>
<comment type="caution">
    <text evidence="4">The sequence shown here is derived from an EMBL/GenBank/DDBJ whole genome shotgun (WGS) entry which is preliminary data.</text>
</comment>
<dbReference type="EMBL" id="CAJNOR010000567">
    <property type="protein sequence ID" value="CAF0949741.1"/>
    <property type="molecule type" value="Genomic_DNA"/>
</dbReference>
<keyword evidence="2" id="KW-0472">Membrane</keyword>
<dbReference type="PROSITE" id="PS50954">
    <property type="entry name" value="LEM"/>
    <property type="match status" value="1"/>
</dbReference>
<accession>A0A813TXR6</accession>
<dbReference type="FunFam" id="1.10.720.40:FF:000001">
    <property type="entry name" value="LEM domain containing 2, isoform CRA_a"/>
    <property type="match status" value="1"/>
</dbReference>
<evidence type="ECO:0000256" key="2">
    <source>
        <dbReference type="SAM" id="Phobius"/>
    </source>
</evidence>
<dbReference type="InterPro" id="IPR003887">
    <property type="entry name" value="LEM_dom"/>
</dbReference>
<evidence type="ECO:0000259" key="3">
    <source>
        <dbReference type="PROSITE" id="PS50954"/>
    </source>
</evidence>
<evidence type="ECO:0000313" key="4">
    <source>
        <dbReference type="EMBL" id="CAF0819922.1"/>
    </source>
</evidence>
<evidence type="ECO:0000256" key="1">
    <source>
        <dbReference type="SAM" id="MobiDB-lite"/>
    </source>
</evidence>
<keyword evidence="6" id="KW-1185">Reference proteome</keyword>
<name>A0A813TXR6_ADIRI</name>
<dbReference type="PANTHER" id="PTHR12019:SF9">
    <property type="entry name" value="THYMOPOIETIN"/>
    <property type="match status" value="1"/>
</dbReference>
<dbReference type="EMBL" id="CAJNOJ010000016">
    <property type="protein sequence ID" value="CAF0819922.1"/>
    <property type="molecule type" value="Genomic_DNA"/>
</dbReference>
<dbReference type="Proteomes" id="UP000663828">
    <property type="component" value="Unassembled WGS sequence"/>
</dbReference>
<proteinExistence type="predicted"/>
<dbReference type="CDD" id="cd12934">
    <property type="entry name" value="LEM"/>
    <property type="match status" value="1"/>
</dbReference>
<organism evidence="4 7">
    <name type="scientific">Adineta ricciae</name>
    <name type="common">Rotifer</name>
    <dbReference type="NCBI Taxonomy" id="249248"/>
    <lineage>
        <taxon>Eukaryota</taxon>
        <taxon>Metazoa</taxon>
        <taxon>Spiralia</taxon>
        <taxon>Gnathifera</taxon>
        <taxon>Rotifera</taxon>
        <taxon>Eurotatoria</taxon>
        <taxon>Bdelloidea</taxon>
        <taxon>Adinetida</taxon>
        <taxon>Adinetidae</taxon>
        <taxon>Adineta</taxon>
    </lineage>
</organism>
<feature type="region of interest" description="Disordered" evidence="1">
    <location>
        <begin position="148"/>
        <end position="171"/>
    </location>
</feature>
<dbReference type="Gene3D" id="1.10.720.40">
    <property type="match status" value="1"/>
</dbReference>
<dbReference type="PANTHER" id="PTHR12019">
    <property type="entry name" value="LAMINA-ASSOCIATED POLYPEPTIDE THYMOPOIETIN"/>
    <property type="match status" value="1"/>
</dbReference>
<dbReference type="SUPFAM" id="SSF63451">
    <property type="entry name" value="LEM domain"/>
    <property type="match status" value="1"/>
</dbReference>